<organism evidence="12 13">
    <name type="scientific">Cellvibrio mixtus</name>
    <dbReference type="NCBI Taxonomy" id="39650"/>
    <lineage>
        <taxon>Bacteria</taxon>
        <taxon>Pseudomonadati</taxon>
        <taxon>Pseudomonadota</taxon>
        <taxon>Gammaproteobacteria</taxon>
        <taxon>Cellvibrionales</taxon>
        <taxon>Cellvibrionaceae</taxon>
        <taxon>Cellvibrio</taxon>
    </lineage>
</organism>
<keyword evidence="4 10" id="KW-0441">Lipid A biosynthesis</keyword>
<dbReference type="GO" id="GO:0008758">
    <property type="term" value="F:UDP-2,3-diacylglucosamine hydrolase activity"/>
    <property type="evidence" value="ECO:0007669"/>
    <property type="project" value="UniProtKB-UniRule"/>
</dbReference>
<dbReference type="SUPFAM" id="SSF56300">
    <property type="entry name" value="Metallo-dependent phosphatases"/>
    <property type="match status" value="1"/>
</dbReference>
<feature type="binding site" evidence="10">
    <location>
        <position position="164"/>
    </location>
    <ligand>
        <name>substrate</name>
    </ligand>
</feature>
<keyword evidence="13" id="KW-1185">Reference proteome</keyword>
<dbReference type="GO" id="GO:0019897">
    <property type="term" value="C:extrinsic component of plasma membrane"/>
    <property type="evidence" value="ECO:0007669"/>
    <property type="project" value="UniProtKB-UniRule"/>
</dbReference>
<feature type="binding site" evidence="10">
    <location>
        <position position="160"/>
    </location>
    <ligand>
        <name>substrate</name>
    </ligand>
</feature>
<keyword evidence="6 10" id="KW-0378">Hydrolase</keyword>
<dbReference type="Gene3D" id="3.60.21.10">
    <property type="match status" value="1"/>
</dbReference>
<dbReference type="InterPro" id="IPR043461">
    <property type="entry name" value="LpxH-like"/>
</dbReference>
<keyword evidence="2 10" id="KW-0444">Lipid biosynthesis</keyword>
<evidence type="ECO:0000259" key="11">
    <source>
        <dbReference type="Pfam" id="PF00149"/>
    </source>
</evidence>
<dbReference type="GO" id="GO:0005737">
    <property type="term" value="C:cytoplasm"/>
    <property type="evidence" value="ECO:0007669"/>
    <property type="project" value="InterPro"/>
</dbReference>
<feature type="binding site" evidence="10">
    <location>
        <position position="8"/>
    </location>
    <ligand>
        <name>Mn(2+)</name>
        <dbReference type="ChEBI" id="CHEBI:29035"/>
        <label>1</label>
    </ligand>
</feature>
<evidence type="ECO:0000256" key="1">
    <source>
        <dbReference type="ARBA" id="ARBA00022475"/>
    </source>
</evidence>
<evidence type="ECO:0000313" key="13">
    <source>
        <dbReference type="Proteomes" id="UP000216101"/>
    </source>
</evidence>
<dbReference type="PANTHER" id="PTHR34990:SF1">
    <property type="entry name" value="UDP-2,3-DIACYLGLUCOSAMINE HYDROLASE"/>
    <property type="match status" value="1"/>
</dbReference>
<feature type="binding site" evidence="10">
    <location>
        <position position="41"/>
    </location>
    <ligand>
        <name>Mn(2+)</name>
        <dbReference type="ChEBI" id="CHEBI:29035"/>
        <label>2</label>
    </ligand>
</feature>
<evidence type="ECO:0000256" key="9">
    <source>
        <dbReference type="ARBA" id="ARBA00023211"/>
    </source>
</evidence>
<reference evidence="13" key="1">
    <citation type="submission" date="2017-05" db="EMBL/GenBank/DDBJ databases">
        <authorList>
            <person name="Barney B.M."/>
        </authorList>
    </citation>
    <scope>NUCLEOTIDE SEQUENCE [LARGE SCALE GENOMIC DNA]</scope>
    <source>
        <strain evidence="13">PSBB022</strain>
    </source>
</reference>
<feature type="binding site" evidence="10">
    <location>
        <begin position="79"/>
        <end position="80"/>
    </location>
    <ligand>
        <name>substrate</name>
    </ligand>
</feature>
<keyword evidence="7 10" id="KW-0443">Lipid metabolism</keyword>
<proteinExistence type="inferred from homology"/>
<evidence type="ECO:0000256" key="7">
    <source>
        <dbReference type="ARBA" id="ARBA00023098"/>
    </source>
</evidence>
<dbReference type="InterPro" id="IPR004843">
    <property type="entry name" value="Calcineurin-like_PHP"/>
</dbReference>
<dbReference type="GO" id="GO:0009245">
    <property type="term" value="P:lipid A biosynthetic process"/>
    <property type="evidence" value="ECO:0007669"/>
    <property type="project" value="UniProtKB-UniRule"/>
</dbReference>
<feature type="binding site" evidence="10">
    <location>
        <position position="10"/>
    </location>
    <ligand>
        <name>Mn(2+)</name>
        <dbReference type="ChEBI" id="CHEBI:29035"/>
        <label>1</label>
    </ligand>
</feature>
<feature type="binding site" evidence="10">
    <location>
        <position position="41"/>
    </location>
    <ligand>
        <name>Mn(2+)</name>
        <dbReference type="ChEBI" id="CHEBI:29035"/>
        <label>1</label>
    </ligand>
</feature>
<feature type="binding site" evidence="10">
    <location>
        <position position="197"/>
    </location>
    <ligand>
        <name>Mn(2+)</name>
        <dbReference type="ChEBI" id="CHEBI:29035"/>
        <label>1</label>
    </ligand>
</feature>
<feature type="binding site" evidence="10">
    <location>
        <position position="122"/>
    </location>
    <ligand>
        <name>substrate</name>
    </ligand>
</feature>
<dbReference type="RefSeq" id="WP_094983459.1">
    <property type="nucleotide sequence ID" value="NZ_NHNI01000001.1"/>
</dbReference>
<feature type="domain" description="Calcineurin-like phosphoesterase" evidence="11">
    <location>
        <begin position="1"/>
        <end position="199"/>
    </location>
</feature>
<dbReference type="CDD" id="cd07398">
    <property type="entry name" value="MPP_YbbF-LpxH"/>
    <property type="match status" value="1"/>
</dbReference>
<evidence type="ECO:0000256" key="5">
    <source>
        <dbReference type="ARBA" id="ARBA00022723"/>
    </source>
</evidence>
<gene>
    <name evidence="10" type="primary">lpxH</name>
    <name evidence="12" type="ORF">CBP51_00580</name>
</gene>
<keyword evidence="8 10" id="KW-0472">Membrane</keyword>
<protein>
    <recommendedName>
        <fullName evidence="10">UDP-2,3-diacylglucosamine hydrolase</fullName>
        <ecNumber evidence="10">3.6.1.54</ecNumber>
    </recommendedName>
    <alternativeName>
        <fullName evidence="10">UDP-2,3-diacylglucosamine diphosphatase</fullName>
    </alternativeName>
</protein>
<feature type="binding site" evidence="10">
    <location>
        <position position="114"/>
    </location>
    <ligand>
        <name>Mn(2+)</name>
        <dbReference type="ChEBI" id="CHEBI:29035"/>
        <label>2</label>
    </ligand>
</feature>
<feature type="binding site" evidence="10">
    <location>
        <position position="79"/>
    </location>
    <ligand>
        <name>Mn(2+)</name>
        <dbReference type="ChEBI" id="CHEBI:29035"/>
        <label>2</label>
    </ligand>
</feature>
<evidence type="ECO:0000256" key="2">
    <source>
        <dbReference type="ARBA" id="ARBA00022516"/>
    </source>
</evidence>
<sequence>MQTLFISDLHLHESRPQVTRAFFHFLQTQAIHAEALYILGDFFDAWIGDDDDAELPQQVANELFALHQRGTAIYFMHGNRDFLLGEGYAKQSGMTLIPEGTVINLYGTATLLVHGDALCTEDQDYQNFRAMVRSPQWQQQVLAQPLAARRALATQLRDKSQSMNSLKAADIMDVTPAEVIRQMEQANVQLMIHGHTHRPARHTLIANNKAAERMVLGDWHDHAWCIRANPQQIALIDWPI</sequence>
<comment type="subcellular location">
    <subcellularLocation>
        <location evidence="10">Cell inner membrane</location>
        <topology evidence="10">Peripheral membrane protein</topology>
        <orientation evidence="10">Cytoplasmic side</orientation>
    </subcellularLocation>
</comment>
<dbReference type="HAMAP" id="MF_00575">
    <property type="entry name" value="LpxH"/>
    <property type="match status" value="1"/>
</dbReference>
<dbReference type="EMBL" id="NHNI01000001">
    <property type="protein sequence ID" value="OZY85584.1"/>
    <property type="molecule type" value="Genomic_DNA"/>
</dbReference>
<evidence type="ECO:0000313" key="12">
    <source>
        <dbReference type="EMBL" id="OZY85584.1"/>
    </source>
</evidence>
<evidence type="ECO:0000256" key="4">
    <source>
        <dbReference type="ARBA" id="ARBA00022556"/>
    </source>
</evidence>
<evidence type="ECO:0000256" key="6">
    <source>
        <dbReference type="ARBA" id="ARBA00022801"/>
    </source>
</evidence>
<feature type="binding site" evidence="10">
    <location>
        <position position="167"/>
    </location>
    <ligand>
        <name>substrate</name>
    </ligand>
</feature>
<name>A0A266Q6S5_9GAMM</name>
<evidence type="ECO:0000256" key="3">
    <source>
        <dbReference type="ARBA" id="ARBA00022519"/>
    </source>
</evidence>
<comment type="similarity">
    <text evidence="10">Belongs to the LpxH family.</text>
</comment>
<keyword evidence="5 10" id="KW-0479">Metal-binding</keyword>
<dbReference type="Proteomes" id="UP000216101">
    <property type="component" value="Unassembled WGS sequence"/>
</dbReference>
<feature type="binding site" evidence="10">
    <location>
        <position position="195"/>
    </location>
    <ligand>
        <name>Mn(2+)</name>
        <dbReference type="ChEBI" id="CHEBI:29035"/>
        <label>2</label>
    </ligand>
</feature>
<evidence type="ECO:0000256" key="10">
    <source>
        <dbReference type="HAMAP-Rule" id="MF_00575"/>
    </source>
</evidence>
<dbReference type="GO" id="GO:0030145">
    <property type="term" value="F:manganese ion binding"/>
    <property type="evidence" value="ECO:0007669"/>
    <property type="project" value="UniProtKB-UniRule"/>
</dbReference>
<comment type="pathway">
    <text evidence="10">Glycolipid biosynthesis; lipid IV(A) biosynthesis; lipid IV(A) from (3R)-3-hydroxytetradecanoyl-[acyl-carrier-protein] and UDP-N-acetyl-alpha-D-glucosamine: step 4/6.</text>
</comment>
<evidence type="ECO:0000256" key="8">
    <source>
        <dbReference type="ARBA" id="ARBA00023136"/>
    </source>
</evidence>
<feature type="binding site" evidence="10">
    <location>
        <position position="195"/>
    </location>
    <ligand>
        <name>substrate</name>
    </ligand>
</feature>
<dbReference type="InterPro" id="IPR010138">
    <property type="entry name" value="UDP-diacylglucosamine_Hdrlase"/>
</dbReference>
<dbReference type="PANTHER" id="PTHR34990">
    <property type="entry name" value="UDP-2,3-DIACYLGLUCOSAMINE HYDROLASE-RELATED"/>
    <property type="match status" value="1"/>
</dbReference>
<keyword evidence="1 10" id="KW-1003">Cell membrane</keyword>
<dbReference type="NCBIfam" id="TIGR01854">
    <property type="entry name" value="lipid_A_lpxH"/>
    <property type="match status" value="1"/>
</dbReference>
<comment type="catalytic activity">
    <reaction evidence="10">
        <text>UDP-2-N,3-O-bis[(3R)-3-hydroxytetradecanoyl]-alpha-D-glucosamine + H2O = 2-N,3-O-bis[(3R)-3-hydroxytetradecanoyl]-alpha-D-glucosaminyl 1-phosphate + UMP + 2 H(+)</text>
        <dbReference type="Rhea" id="RHEA:25213"/>
        <dbReference type="ChEBI" id="CHEBI:15377"/>
        <dbReference type="ChEBI" id="CHEBI:15378"/>
        <dbReference type="ChEBI" id="CHEBI:57865"/>
        <dbReference type="ChEBI" id="CHEBI:57957"/>
        <dbReference type="ChEBI" id="CHEBI:78847"/>
        <dbReference type="EC" id="3.6.1.54"/>
    </reaction>
</comment>
<accession>A0A266Q6S5</accession>
<dbReference type="UniPathway" id="UPA00359">
    <property type="reaction ID" value="UER00480"/>
</dbReference>
<dbReference type="NCBIfam" id="NF003743">
    <property type="entry name" value="PRK05340.1"/>
    <property type="match status" value="1"/>
</dbReference>
<comment type="function">
    <text evidence="10">Hydrolyzes the pyrophosphate bond of UDP-2,3-diacylglucosamine to yield 2,3-diacylglucosamine 1-phosphate (lipid X) and UMP by catalyzing the attack of water at the alpha-P atom. Involved in the biosynthesis of lipid A, a phosphorylated glycolipid that anchors the lipopolysaccharide to the outer membrane of the cell.</text>
</comment>
<dbReference type="InterPro" id="IPR029052">
    <property type="entry name" value="Metallo-depent_PP-like"/>
</dbReference>
<dbReference type="AlphaFoldDB" id="A0A266Q6S5"/>
<keyword evidence="3 10" id="KW-0997">Cell inner membrane</keyword>
<dbReference type="EC" id="3.6.1.54" evidence="10"/>
<dbReference type="Pfam" id="PF00149">
    <property type="entry name" value="Metallophos"/>
    <property type="match status" value="1"/>
</dbReference>
<comment type="cofactor">
    <cofactor evidence="10">
        <name>Mn(2+)</name>
        <dbReference type="ChEBI" id="CHEBI:29035"/>
    </cofactor>
    <text evidence="10">Binds 2 Mn(2+) ions per subunit in a binuclear metal center.</text>
</comment>
<comment type="caution">
    <text evidence="12">The sequence shown here is derived from an EMBL/GenBank/DDBJ whole genome shotgun (WGS) entry which is preliminary data.</text>
</comment>
<keyword evidence="9 10" id="KW-0464">Manganese</keyword>